<gene>
    <name evidence="1" type="ORF">QUV96_06975</name>
</gene>
<evidence type="ECO:0000313" key="1">
    <source>
        <dbReference type="EMBL" id="MDM8157375.1"/>
    </source>
</evidence>
<keyword evidence="2" id="KW-1185">Reference proteome</keyword>
<reference evidence="1 2" key="1">
    <citation type="submission" date="2023-06" db="EMBL/GenBank/DDBJ databases">
        <title>Identification and characterization of horizontal gene transfer across gut microbiota members of farm animals based on homology search.</title>
        <authorList>
            <person name="Schwarzerova J."/>
            <person name="Nykrynova M."/>
            <person name="Jureckova K."/>
            <person name="Cejkova D."/>
            <person name="Rychlik I."/>
        </authorList>
    </citation>
    <scope>NUCLEOTIDE SEQUENCE [LARGE SCALE GENOMIC DNA]</scope>
    <source>
        <strain evidence="1 2">ET39</strain>
    </source>
</reference>
<dbReference type="RefSeq" id="WP_289607834.1">
    <property type="nucleotide sequence ID" value="NZ_JAUDCG010000027.1"/>
</dbReference>
<comment type="caution">
    <text evidence="1">The sequence shown here is derived from an EMBL/GenBank/DDBJ whole genome shotgun (WGS) entry which is preliminary data.</text>
</comment>
<reference evidence="2" key="2">
    <citation type="submission" date="2023-06" db="EMBL/GenBank/DDBJ databases">
        <title>Identification and characterization of horizontal gene transfer across gut microbiota members of farm animals based on homology search.</title>
        <authorList>
            <person name="Zeman M."/>
            <person name="Kubasova T."/>
            <person name="Jahodarova E."/>
            <person name="Nykrynova M."/>
            <person name="Rychlik I."/>
        </authorList>
    </citation>
    <scope>NUCLEOTIDE SEQUENCE [LARGE SCALE GENOMIC DNA]</scope>
    <source>
        <strain evidence="2">ET39</strain>
    </source>
</reference>
<dbReference type="EMBL" id="JAUDCG010000027">
    <property type="protein sequence ID" value="MDM8157375.1"/>
    <property type="molecule type" value="Genomic_DNA"/>
</dbReference>
<reference evidence="1 2" key="3">
    <citation type="submission" date="2023-06" db="EMBL/GenBank/DDBJ databases">
        <authorList>
            <person name="Zeman M."/>
            <person name="Kubasova T."/>
            <person name="Jahodarova E."/>
            <person name="Nykrynova M."/>
            <person name="Rychlik I."/>
        </authorList>
    </citation>
    <scope>NUCLEOTIDE SEQUENCE [LARGE SCALE GENOMIC DNA]</scope>
    <source>
        <strain evidence="1 2">ET39</strain>
    </source>
</reference>
<organism evidence="1 2">
    <name type="scientific">Amedibacillus dolichus</name>
    <dbReference type="NCBI Taxonomy" id="31971"/>
    <lineage>
        <taxon>Bacteria</taxon>
        <taxon>Bacillati</taxon>
        <taxon>Bacillota</taxon>
        <taxon>Erysipelotrichia</taxon>
        <taxon>Erysipelotrichales</taxon>
        <taxon>Erysipelotrichaceae</taxon>
        <taxon>Amedibacillus</taxon>
    </lineage>
</organism>
<evidence type="ECO:0000313" key="2">
    <source>
        <dbReference type="Proteomes" id="UP001529340"/>
    </source>
</evidence>
<dbReference type="Proteomes" id="UP001529340">
    <property type="component" value="Unassembled WGS sequence"/>
</dbReference>
<name>A0ABT7UEP2_9FIRM</name>
<proteinExistence type="predicted"/>
<accession>A0ABT7UEP2</accession>
<protein>
    <submittedName>
        <fullName evidence="1">Uncharacterized protein</fullName>
    </submittedName>
</protein>
<sequence>MKENRIQLRMIRQRPGLSNFVLPFIDALLESGRTELSGPSVTKDPVACIVSQARTVMDADDWLLAWDLLQAEQEGQLPYA</sequence>